<accession>A0A232EKI2</accession>
<dbReference type="EMBL" id="NNAY01003780">
    <property type="protein sequence ID" value="OXU18874.1"/>
    <property type="molecule type" value="Genomic_DNA"/>
</dbReference>
<name>A0A232EKI2_9HYME</name>
<reference evidence="1 2" key="1">
    <citation type="journal article" date="2017" name="Curr. Biol.">
        <title>The Evolution of Venom by Co-option of Single-Copy Genes.</title>
        <authorList>
            <person name="Martinson E.O."/>
            <person name="Mrinalini"/>
            <person name="Kelkar Y.D."/>
            <person name="Chang C.H."/>
            <person name="Werren J.H."/>
        </authorList>
    </citation>
    <scope>NUCLEOTIDE SEQUENCE [LARGE SCALE GENOMIC DNA]</scope>
    <source>
        <strain evidence="1 2">Alberta</strain>
        <tissue evidence="1">Whole body</tissue>
    </source>
</reference>
<comment type="caution">
    <text evidence="1">The sequence shown here is derived from an EMBL/GenBank/DDBJ whole genome shotgun (WGS) entry which is preliminary data.</text>
</comment>
<proteinExistence type="predicted"/>
<keyword evidence="2" id="KW-1185">Reference proteome</keyword>
<protein>
    <submittedName>
        <fullName evidence="1">Uncharacterized protein</fullName>
    </submittedName>
</protein>
<sequence>MASTSSIFGYYNLPTPTIDDMREQEILEVRRFLPLQMEKEVVKMHEEEFSLSNYPPHDRETQAFRTINRSFNSIPGRT</sequence>
<gene>
    <name evidence="1" type="ORF">TSAR_010303</name>
</gene>
<evidence type="ECO:0000313" key="2">
    <source>
        <dbReference type="Proteomes" id="UP000215335"/>
    </source>
</evidence>
<dbReference type="AlphaFoldDB" id="A0A232EKI2"/>
<dbReference type="Proteomes" id="UP000215335">
    <property type="component" value="Unassembled WGS sequence"/>
</dbReference>
<evidence type="ECO:0000313" key="1">
    <source>
        <dbReference type="EMBL" id="OXU18874.1"/>
    </source>
</evidence>
<organism evidence="1 2">
    <name type="scientific">Trichomalopsis sarcophagae</name>
    <dbReference type="NCBI Taxonomy" id="543379"/>
    <lineage>
        <taxon>Eukaryota</taxon>
        <taxon>Metazoa</taxon>
        <taxon>Ecdysozoa</taxon>
        <taxon>Arthropoda</taxon>
        <taxon>Hexapoda</taxon>
        <taxon>Insecta</taxon>
        <taxon>Pterygota</taxon>
        <taxon>Neoptera</taxon>
        <taxon>Endopterygota</taxon>
        <taxon>Hymenoptera</taxon>
        <taxon>Apocrita</taxon>
        <taxon>Proctotrupomorpha</taxon>
        <taxon>Chalcidoidea</taxon>
        <taxon>Pteromalidae</taxon>
        <taxon>Pteromalinae</taxon>
        <taxon>Trichomalopsis</taxon>
    </lineage>
</organism>